<proteinExistence type="predicted"/>
<gene>
    <name evidence="2" type="ORF">TrLO_g14732</name>
</gene>
<reference evidence="3" key="1">
    <citation type="journal article" date="2023" name="Commun. Biol.">
        <title>Genome analysis of Parmales, the sister group of diatoms, reveals the evolutionary specialization of diatoms from phago-mixotrophs to photoautotrophs.</title>
        <authorList>
            <person name="Ban H."/>
            <person name="Sato S."/>
            <person name="Yoshikawa S."/>
            <person name="Yamada K."/>
            <person name="Nakamura Y."/>
            <person name="Ichinomiya M."/>
            <person name="Sato N."/>
            <person name="Blanc-Mathieu R."/>
            <person name="Endo H."/>
            <person name="Kuwata A."/>
            <person name="Ogata H."/>
        </authorList>
    </citation>
    <scope>NUCLEOTIDE SEQUENCE [LARGE SCALE GENOMIC DNA]</scope>
    <source>
        <strain evidence="3">NIES 3700</strain>
    </source>
</reference>
<evidence type="ECO:0000313" key="3">
    <source>
        <dbReference type="Proteomes" id="UP001165122"/>
    </source>
</evidence>
<accession>A0A9W7FGS0</accession>
<keyword evidence="3" id="KW-1185">Reference proteome</keyword>
<evidence type="ECO:0000256" key="1">
    <source>
        <dbReference type="SAM" id="MobiDB-lite"/>
    </source>
</evidence>
<feature type="compositionally biased region" description="Acidic residues" evidence="1">
    <location>
        <begin position="54"/>
        <end position="63"/>
    </location>
</feature>
<feature type="compositionally biased region" description="Polar residues" evidence="1">
    <location>
        <begin position="41"/>
        <end position="52"/>
    </location>
</feature>
<dbReference type="Proteomes" id="UP001165122">
    <property type="component" value="Unassembled WGS sequence"/>
</dbReference>
<dbReference type="EMBL" id="BRXW01000167">
    <property type="protein sequence ID" value="GMI11768.1"/>
    <property type="molecule type" value="Genomic_DNA"/>
</dbReference>
<protein>
    <submittedName>
        <fullName evidence="2">Uncharacterized protein</fullName>
    </submittedName>
</protein>
<sequence length="105" mass="11139">MLTANYLHGFESEGEGPTVVADADRFRAKFVALVSGFVTFDDNNNPTLVATGNNDDDDSDADNADVALGNADAANPSAVEKPDVEKNDDNDADIDAEPPRRKARA</sequence>
<feature type="region of interest" description="Disordered" evidence="1">
    <location>
        <begin position="41"/>
        <end position="105"/>
    </location>
</feature>
<name>A0A9W7FGS0_9STRA</name>
<dbReference type="AlphaFoldDB" id="A0A9W7FGS0"/>
<organism evidence="2 3">
    <name type="scientific">Triparma laevis f. longispina</name>
    <dbReference type="NCBI Taxonomy" id="1714387"/>
    <lineage>
        <taxon>Eukaryota</taxon>
        <taxon>Sar</taxon>
        <taxon>Stramenopiles</taxon>
        <taxon>Ochrophyta</taxon>
        <taxon>Bolidophyceae</taxon>
        <taxon>Parmales</taxon>
        <taxon>Triparmaceae</taxon>
        <taxon>Triparma</taxon>
    </lineage>
</organism>
<evidence type="ECO:0000313" key="2">
    <source>
        <dbReference type="EMBL" id="GMI11768.1"/>
    </source>
</evidence>
<comment type="caution">
    <text evidence="2">The sequence shown here is derived from an EMBL/GenBank/DDBJ whole genome shotgun (WGS) entry which is preliminary data.</text>
</comment>
<feature type="compositionally biased region" description="Basic and acidic residues" evidence="1">
    <location>
        <begin position="80"/>
        <end position="89"/>
    </location>
</feature>